<dbReference type="AlphaFoldDB" id="A0A3B1C2W2"/>
<reference evidence="2" key="1">
    <citation type="submission" date="2018-06" db="EMBL/GenBank/DDBJ databases">
        <authorList>
            <person name="Zhirakovskaya E."/>
        </authorList>
    </citation>
    <scope>NUCLEOTIDE SEQUENCE</scope>
</reference>
<proteinExistence type="predicted"/>
<evidence type="ECO:0000313" key="2">
    <source>
        <dbReference type="EMBL" id="VAX18354.1"/>
    </source>
</evidence>
<name>A0A3B1C2W2_9ZZZZ</name>
<evidence type="ECO:0000256" key="1">
    <source>
        <dbReference type="SAM" id="MobiDB-lite"/>
    </source>
</evidence>
<sequence>MSFEFAPLSNFIRYSDRTPMTAKEYQATIRPQSSSMLSADTKIDQPEESIDNSSPKDRMRDYMRNLASQLDTSSSVTLLNSIGSRSFGASGGLYSGVGQMPAAQMQSLIRRYA</sequence>
<organism evidence="2">
    <name type="scientific">hydrothermal vent metagenome</name>
    <dbReference type="NCBI Taxonomy" id="652676"/>
    <lineage>
        <taxon>unclassified sequences</taxon>
        <taxon>metagenomes</taxon>
        <taxon>ecological metagenomes</taxon>
    </lineage>
</organism>
<protein>
    <submittedName>
        <fullName evidence="2">Uncharacterized protein</fullName>
    </submittedName>
</protein>
<feature type="region of interest" description="Disordered" evidence="1">
    <location>
        <begin position="30"/>
        <end position="58"/>
    </location>
</feature>
<accession>A0A3B1C2W2</accession>
<gene>
    <name evidence="2" type="ORF">MNBD_NITROSPINAE03-186</name>
</gene>
<dbReference type="EMBL" id="UOGB01000107">
    <property type="protein sequence ID" value="VAX18354.1"/>
    <property type="molecule type" value="Genomic_DNA"/>
</dbReference>